<feature type="repeat" description="TPR" evidence="1">
    <location>
        <begin position="610"/>
        <end position="643"/>
    </location>
</feature>
<feature type="region of interest" description="Disordered" evidence="2">
    <location>
        <begin position="1"/>
        <end position="38"/>
    </location>
</feature>
<protein>
    <recommendedName>
        <fullName evidence="5">Tetratricopeptide repeat protein</fullName>
    </recommendedName>
</protein>
<dbReference type="EMBL" id="SJPL01000001">
    <property type="protein sequence ID" value="TWT68896.1"/>
    <property type="molecule type" value="Genomic_DNA"/>
</dbReference>
<dbReference type="SMART" id="SM00028">
    <property type="entry name" value="TPR"/>
    <property type="match status" value="3"/>
</dbReference>
<dbReference type="InterPro" id="IPR019734">
    <property type="entry name" value="TPR_rpt"/>
</dbReference>
<keyword evidence="1" id="KW-0802">TPR repeat</keyword>
<dbReference type="AlphaFoldDB" id="A0A5C5XZM0"/>
<sequence>MPGDVDPCSIDTRCASHPSFSNESTDPPSQLMHESIHRHRRPPVMTTVILVTLGCVLAIDWKPSSAQEAVDSTHDSASVPANTRNELAEVRRLIQSGELSQANDRLSKVDQALGPAQSISEADRRQIGPAMILTHVMLGQALTQDSQNAAETFRRCLNWLHHAGADLPASRRNGIRMASASALAADGDFSGATQCLEEALAHADELDETHRQWIHTFLMRSAKRQMQSDPAAAATTFALVAKTASADVAATADLGSAWCVLSNPDASPAEIGNAMADFVRNHPDHSDAVVAAHQAIQHFILADDWRSADSMLPFAMTSVVDAGAPTTDPTSGLTSMLVSKAKSGDWNPTELADSHWLKHFRRQAEPVSDSQVLALLVLVDAGGDQPDAFDDDAQRLIRNTDDADTIRWVQKRLSNIGDGTFATILSSKILTGLTNNDISIPVKLAACRRLAAASDWSSIAAALGDATADDVIGKTSSPADVAAPKDHDLPEEQTLKEPAELLSILAESLVQDGRGQQSHAWWIRAVDDFGDTRITSLLRLAEIACQHGQRDEAAARVLAARQAAGTDTAKRVFVDLLDADLSIRALQFGHARDLLESVVRNPHAITTLRGRAQWLIGETYFLQQDYTAAIDAYRLVEGIDPESPWVAASLVQAGKSFEHLGRTQSASMCYGNLVRRFGDSPHSELARRRLANLPAASSQADSTLKR</sequence>
<proteinExistence type="predicted"/>
<feature type="compositionally biased region" description="Polar residues" evidence="2">
    <location>
        <begin position="18"/>
        <end position="28"/>
    </location>
</feature>
<organism evidence="3 4">
    <name type="scientific">Crateriforma conspicua</name>
    <dbReference type="NCBI Taxonomy" id="2527996"/>
    <lineage>
        <taxon>Bacteria</taxon>
        <taxon>Pseudomonadati</taxon>
        <taxon>Planctomycetota</taxon>
        <taxon>Planctomycetia</taxon>
        <taxon>Planctomycetales</taxon>
        <taxon>Planctomycetaceae</taxon>
        <taxon>Crateriforma</taxon>
    </lineage>
</organism>
<dbReference type="OrthoDB" id="225691at2"/>
<reference evidence="3 4" key="1">
    <citation type="submission" date="2019-02" db="EMBL/GenBank/DDBJ databases">
        <title>Deep-cultivation of Planctomycetes and their phenomic and genomic characterization uncovers novel biology.</title>
        <authorList>
            <person name="Wiegand S."/>
            <person name="Jogler M."/>
            <person name="Boedeker C."/>
            <person name="Pinto D."/>
            <person name="Vollmers J."/>
            <person name="Rivas-Marin E."/>
            <person name="Kohn T."/>
            <person name="Peeters S.H."/>
            <person name="Heuer A."/>
            <person name="Rast P."/>
            <person name="Oberbeckmann S."/>
            <person name="Bunk B."/>
            <person name="Jeske O."/>
            <person name="Meyerdierks A."/>
            <person name="Storesund J.E."/>
            <person name="Kallscheuer N."/>
            <person name="Luecker S."/>
            <person name="Lage O.M."/>
            <person name="Pohl T."/>
            <person name="Merkel B.J."/>
            <person name="Hornburger P."/>
            <person name="Mueller R.-W."/>
            <person name="Bruemmer F."/>
            <person name="Labrenz M."/>
            <person name="Spormann A.M."/>
            <person name="Op Den Camp H."/>
            <person name="Overmann J."/>
            <person name="Amann R."/>
            <person name="Jetten M.S.M."/>
            <person name="Mascher T."/>
            <person name="Medema M.H."/>
            <person name="Devos D.P."/>
            <person name="Kaster A.-K."/>
            <person name="Ovreas L."/>
            <person name="Rohde M."/>
            <person name="Galperin M.Y."/>
            <person name="Jogler C."/>
        </authorList>
    </citation>
    <scope>NUCLEOTIDE SEQUENCE [LARGE SCALE GENOMIC DNA]</scope>
    <source>
        <strain evidence="3 4">Pan14r</strain>
    </source>
</reference>
<dbReference type="SUPFAM" id="SSF48452">
    <property type="entry name" value="TPR-like"/>
    <property type="match status" value="2"/>
</dbReference>
<comment type="caution">
    <text evidence="3">The sequence shown here is derived from an EMBL/GenBank/DDBJ whole genome shotgun (WGS) entry which is preliminary data.</text>
</comment>
<accession>A0A5C5XZM0</accession>
<dbReference type="Pfam" id="PF13181">
    <property type="entry name" value="TPR_8"/>
    <property type="match status" value="1"/>
</dbReference>
<keyword evidence="4" id="KW-1185">Reference proteome</keyword>
<evidence type="ECO:0000256" key="1">
    <source>
        <dbReference type="PROSITE-ProRule" id="PRU00339"/>
    </source>
</evidence>
<evidence type="ECO:0000256" key="2">
    <source>
        <dbReference type="SAM" id="MobiDB-lite"/>
    </source>
</evidence>
<evidence type="ECO:0000313" key="4">
    <source>
        <dbReference type="Proteomes" id="UP000317238"/>
    </source>
</evidence>
<evidence type="ECO:0000313" key="3">
    <source>
        <dbReference type="EMBL" id="TWT68896.1"/>
    </source>
</evidence>
<name>A0A5C5XZM0_9PLAN</name>
<evidence type="ECO:0008006" key="5">
    <source>
        <dbReference type="Google" id="ProtNLM"/>
    </source>
</evidence>
<dbReference type="Gene3D" id="1.25.40.10">
    <property type="entry name" value="Tetratricopeptide repeat domain"/>
    <property type="match status" value="1"/>
</dbReference>
<dbReference type="Proteomes" id="UP000317238">
    <property type="component" value="Unassembled WGS sequence"/>
</dbReference>
<dbReference type="InterPro" id="IPR011990">
    <property type="entry name" value="TPR-like_helical_dom_sf"/>
</dbReference>
<dbReference type="PROSITE" id="PS50005">
    <property type="entry name" value="TPR"/>
    <property type="match status" value="1"/>
</dbReference>
<gene>
    <name evidence="3" type="ORF">Pan14r_11790</name>
</gene>